<dbReference type="Proteomes" id="UP001291687">
    <property type="component" value="Unassembled WGS sequence"/>
</dbReference>
<evidence type="ECO:0000256" key="1">
    <source>
        <dbReference type="SAM" id="Phobius"/>
    </source>
</evidence>
<organism evidence="2 3">
    <name type="scientific">Candidatus Megaera venefica</name>
    <dbReference type="NCBI Taxonomy" id="2055910"/>
    <lineage>
        <taxon>Bacteria</taxon>
        <taxon>Pseudomonadati</taxon>
        <taxon>Pseudomonadota</taxon>
        <taxon>Alphaproteobacteria</taxon>
        <taxon>Rickettsiales</taxon>
        <taxon>Rickettsiaceae</taxon>
        <taxon>Candidatus Megaera</taxon>
    </lineage>
</organism>
<name>A0ABU5NEM8_9RICK</name>
<comment type="caution">
    <text evidence="2">The sequence shown here is derived from an EMBL/GenBank/DDBJ whole genome shotgun (WGS) entry which is preliminary data.</text>
</comment>
<keyword evidence="1" id="KW-0812">Transmembrane</keyword>
<keyword evidence="3" id="KW-1185">Reference proteome</keyword>
<protein>
    <submittedName>
        <fullName evidence="2">Uncharacterized protein</fullName>
    </submittedName>
</protein>
<dbReference type="EMBL" id="JARJFB010000198">
    <property type="protein sequence ID" value="MEA0971637.1"/>
    <property type="molecule type" value="Genomic_DNA"/>
</dbReference>
<reference evidence="2 3" key="1">
    <citation type="submission" date="2023-03" db="EMBL/GenBank/DDBJ databases">
        <title>Host association and intracellularity evolved multiple times independently in the Rickettsiales.</title>
        <authorList>
            <person name="Castelli M."/>
            <person name="Nardi T."/>
            <person name="Gammuto L."/>
            <person name="Bellinzona G."/>
            <person name="Sabaneyeva E."/>
            <person name="Potekhin A."/>
            <person name="Serra V."/>
            <person name="Petroni G."/>
            <person name="Sassera D."/>
        </authorList>
    </citation>
    <scope>NUCLEOTIDE SEQUENCE [LARGE SCALE GENOMIC DNA]</scope>
    <source>
        <strain evidence="2 3">Sr 2-6</strain>
    </source>
</reference>
<keyword evidence="1" id="KW-0472">Membrane</keyword>
<evidence type="ECO:0000313" key="3">
    <source>
        <dbReference type="Proteomes" id="UP001291687"/>
    </source>
</evidence>
<dbReference type="RefSeq" id="WP_322777551.1">
    <property type="nucleotide sequence ID" value="NZ_JARJFB010000198.1"/>
</dbReference>
<sequence length="98" mass="11186">MKITIEQKLAQFSNQLAVDADAVSSQKNMRFLKNLAFVILFSGLVSAFTSYLVATQFPRYVRVDAPNNLSIIDSKVQVWEAKSLNTKEVQFDKQKERK</sequence>
<gene>
    <name evidence="2" type="ORF">Megvenef_01621</name>
</gene>
<proteinExistence type="predicted"/>
<evidence type="ECO:0000313" key="2">
    <source>
        <dbReference type="EMBL" id="MEA0971637.1"/>
    </source>
</evidence>
<feature type="transmembrane region" description="Helical" evidence="1">
    <location>
        <begin position="35"/>
        <end position="54"/>
    </location>
</feature>
<accession>A0ABU5NEM8</accession>
<keyword evidence="1" id="KW-1133">Transmembrane helix</keyword>